<proteinExistence type="predicted"/>
<evidence type="ECO:0000313" key="3">
    <source>
        <dbReference type="Proteomes" id="UP000288805"/>
    </source>
</evidence>
<comment type="caution">
    <text evidence="2">The sequence shown here is derived from an EMBL/GenBank/DDBJ whole genome shotgun (WGS) entry which is preliminary data.</text>
</comment>
<dbReference type="GO" id="GO:0003676">
    <property type="term" value="F:nucleic acid binding"/>
    <property type="evidence" value="ECO:0007669"/>
    <property type="project" value="InterPro"/>
</dbReference>
<dbReference type="Pfam" id="PF13456">
    <property type="entry name" value="RVT_3"/>
    <property type="match status" value="1"/>
</dbReference>
<dbReference type="EMBL" id="QGNW01000123">
    <property type="protein sequence ID" value="RVW94225.1"/>
    <property type="molecule type" value="Genomic_DNA"/>
</dbReference>
<dbReference type="GO" id="GO:0004523">
    <property type="term" value="F:RNA-DNA hybrid ribonuclease activity"/>
    <property type="evidence" value="ECO:0007669"/>
    <property type="project" value="InterPro"/>
</dbReference>
<feature type="domain" description="RNase H type-1" evidence="1">
    <location>
        <begin position="63"/>
        <end position="127"/>
    </location>
</feature>
<protein>
    <recommendedName>
        <fullName evidence="1">RNase H type-1 domain-containing protein</fullName>
    </recommendedName>
</protein>
<sequence>MEQMTLALKSTAQKLHPYFLAHQVIVLTNQPLRSTLYKLDLSGRMLKWAIELSEYRIKYQSRTSRASKSRVEYEVVLAGLDFAITLAATRLEIRSDSQLIIGQIQKEYEAKDEHMACYLTMMHDIVKYLKTGELPEDEKQMHKLRIQATRFTLISDHLYRRSFGGPYLRCLSNPKAKYVLAELYEGVCGNHPNKQTLAHCAHTQGYYYPTMKQDVENYVKRCD</sequence>
<accession>A0A438IBZ2</accession>
<dbReference type="InterPro" id="IPR002156">
    <property type="entry name" value="RNaseH_domain"/>
</dbReference>
<dbReference type="PANTHER" id="PTHR48475">
    <property type="entry name" value="RIBONUCLEASE H"/>
    <property type="match status" value="1"/>
</dbReference>
<reference evidence="2 3" key="1">
    <citation type="journal article" date="2018" name="PLoS Genet.">
        <title>Population sequencing reveals clonal diversity and ancestral inbreeding in the grapevine cultivar Chardonnay.</title>
        <authorList>
            <person name="Roach M.J."/>
            <person name="Johnson D.L."/>
            <person name="Bohlmann J."/>
            <person name="van Vuuren H.J."/>
            <person name="Jones S.J."/>
            <person name="Pretorius I.S."/>
            <person name="Schmidt S.A."/>
            <person name="Borneman A.R."/>
        </authorList>
    </citation>
    <scope>NUCLEOTIDE SEQUENCE [LARGE SCALE GENOMIC DNA]</scope>
    <source>
        <strain evidence="3">cv. Chardonnay</strain>
        <tissue evidence="2">Leaf</tissue>
    </source>
</reference>
<dbReference type="InterPro" id="IPR012337">
    <property type="entry name" value="RNaseH-like_sf"/>
</dbReference>
<dbReference type="AlphaFoldDB" id="A0A438IBZ2"/>
<dbReference type="Proteomes" id="UP000288805">
    <property type="component" value="Unassembled WGS sequence"/>
</dbReference>
<evidence type="ECO:0000313" key="2">
    <source>
        <dbReference type="EMBL" id="RVW94225.1"/>
    </source>
</evidence>
<organism evidence="2 3">
    <name type="scientific">Vitis vinifera</name>
    <name type="common">Grape</name>
    <dbReference type="NCBI Taxonomy" id="29760"/>
    <lineage>
        <taxon>Eukaryota</taxon>
        <taxon>Viridiplantae</taxon>
        <taxon>Streptophyta</taxon>
        <taxon>Embryophyta</taxon>
        <taxon>Tracheophyta</taxon>
        <taxon>Spermatophyta</taxon>
        <taxon>Magnoliopsida</taxon>
        <taxon>eudicotyledons</taxon>
        <taxon>Gunneridae</taxon>
        <taxon>Pentapetalae</taxon>
        <taxon>rosids</taxon>
        <taxon>Vitales</taxon>
        <taxon>Vitaceae</taxon>
        <taxon>Viteae</taxon>
        <taxon>Vitis</taxon>
    </lineage>
</organism>
<evidence type="ECO:0000259" key="1">
    <source>
        <dbReference type="Pfam" id="PF13456"/>
    </source>
</evidence>
<dbReference type="PANTHER" id="PTHR48475:SF2">
    <property type="entry name" value="RIBONUCLEASE H"/>
    <property type="match status" value="1"/>
</dbReference>
<name>A0A438IBZ2_VITVI</name>
<dbReference type="SUPFAM" id="SSF53098">
    <property type="entry name" value="Ribonuclease H-like"/>
    <property type="match status" value="1"/>
</dbReference>
<dbReference type="Gene3D" id="1.10.340.70">
    <property type="match status" value="1"/>
</dbReference>
<gene>
    <name evidence="2" type="ORF">CK203_034815</name>
</gene>